<dbReference type="InterPro" id="IPR014757">
    <property type="entry name" value="Tscrpt_reg_IclR_C"/>
</dbReference>
<dbReference type="EMBL" id="JARJLM010000574">
    <property type="protein sequence ID" value="MDF3838261.1"/>
    <property type="molecule type" value="Genomic_DNA"/>
</dbReference>
<proteinExistence type="predicted"/>
<keyword evidence="2" id="KW-0238">DNA-binding</keyword>
<feature type="domain" description="HTH iclR-type" evidence="4">
    <location>
        <begin position="4"/>
        <end position="66"/>
    </location>
</feature>
<evidence type="ECO:0000256" key="2">
    <source>
        <dbReference type="ARBA" id="ARBA00023125"/>
    </source>
</evidence>
<dbReference type="PROSITE" id="PS51077">
    <property type="entry name" value="HTH_ICLR"/>
    <property type="match status" value="1"/>
</dbReference>
<dbReference type="Pfam" id="PF01614">
    <property type="entry name" value="IclR_C"/>
    <property type="match status" value="1"/>
</dbReference>
<gene>
    <name evidence="6" type="ORF">P3W85_35820</name>
</gene>
<feature type="domain" description="IclR-ED" evidence="5">
    <location>
        <begin position="67"/>
        <end position="250"/>
    </location>
</feature>
<dbReference type="Proteomes" id="UP001216674">
    <property type="component" value="Unassembled WGS sequence"/>
</dbReference>
<dbReference type="Gene3D" id="3.30.450.40">
    <property type="match status" value="1"/>
</dbReference>
<dbReference type="Gene3D" id="1.10.10.10">
    <property type="entry name" value="Winged helix-like DNA-binding domain superfamily/Winged helix DNA-binding domain"/>
    <property type="match status" value="1"/>
</dbReference>
<dbReference type="InterPro" id="IPR050707">
    <property type="entry name" value="HTH_MetabolicPath_Reg"/>
</dbReference>
<dbReference type="InterPro" id="IPR029016">
    <property type="entry name" value="GAF-like_dom_sf"/>
</dbReference>
<reference evidence="6 7" key="1">
    <citation type="submission" date="2023-03" db="EMBL/GenBank/DDBJ databases">
        <title>Draft assemblies of triclosan tolerant bacteria isolated from returned activated sludge.</title>
        <authorList>
            <person name="Van Hamelsveld S."/>
        </authorList>
    </citation>
    <scope>NUCLEOTIDE SEQUENCE [LARGE SCALE GENOMIC DNA]</scope>
    <source>
        <strain evidence="6 7">GW210010_S58</strain>
    </source>
</reference>
<protein>
    <submittedName>
        <fullName evidence="6">IclR family transcriptional regulator</fullName>
    </submittedName>
</protein>
<organism evidence="6 7">
    <name type="scientific">Cupriavidus basilensis</name>
    <dbReference type="NCBI Taxonomy" id="68895"/>
    <lineage>
        <taxon>Bacteria</taxon>
        <taxon>Pseudomonadati</taxon>
        <taxon>Pseudomonadota</taxon>
        <taxon>Betaproteobacteria</taxon>
        <taxon>Burkholderiales</taxon>
        <taxon>Burkholderiaceae</taxon>
        <taxon>Cupriavidus</taxon>
    </lineage>
</organism>
<name>A0ABT6B062_9BURK</name>
<dbReference type="SUPFAM" id="SSF46785">
    <property type="entry name" value="Winged helix' DNA-binding domain"/>
    <property type="match status" value="1"/>
</dbReference>
<evidence type="ECO:0000256" key="1">
    <source>
        <dbReference type="ARBA" id="ARBA00023015"/>
    </source>
</evidence>
<keyword evidence="3" id="KW-0804">Transcription</keyword>
<accession>A0ABT6B062</accession>
<dbReference type="SUPFAM" id="SSF55781">
    <property type="entry name" value="GAF domain-like"/>
    <property type="match status" value="1"/>
</dbReference>
<evidence type="ECO:0000259" key="4">
    <source>
        <dbReference type="PROSITE" id="PS51077"/>
    </source>
</evidence>
<dbReference type="PROSITE" id="PS51078">
    <property type="entry name" value="ICLR_ED"/>
    <property type="match status" value="1"/>
</dbReference>
<dbReference type="SMART" id="SM00346">
    <property type="entry name" value="HTH_ICLR"/>
    <property type="match status" value="1"/>
</dbReference>
<dbReference type="RefSeq" id="WP_276268250.1">
    <property type="nucleotide sequence ID" value="NZ_JARJLM010000574.1"/>
</dbReference>
<keyword evidence="7" id="KW-1185">Reference proteome</keyword>
<dbReference type="Pfam" id="PF09339">
    <property type="entry name" value="HTH_IclR"/>
    <property type="match status" value="1"/>
</dbReference>
<dbReference type="PANTHER" id="PTHR30136:SF24">
    <property type="entry name" value="HTH-TYPE TRANSCRIPTIONAL REPRESSOR ALLR"/>
    <property type="match status" value="1"/>
</dbReference>
<dbReference type="InterPro" id="IPR036390">
    <property type="entry name" value="WH_DNA-bd_sf"/>
</dbReference>
<keyword evidence="1" id="KW-0805">Transcription regulation</keyword>
<evidence type="ECO:0000313" key="6">
    <source>
        <dbReference type="EMBL" id="MDF3838261.1"/>
    </source>
</evidence>
<evidence type="ECO:0000313" key="7">
    <source>
        <dbReference type="Proteomes" id="UP001216674"/>
    </source>
</evidence>
<dbReference type="InterPro" id="IPR005471">
    <property type="entry name" value="Tscrpt_reg_IclR_N"/>
</dbReference>
<dbReference type="PANTHER" id="PTHR30136">
    <property type="entry name" value="HELIX-TURN-HELIX TRANSCRIPTIONAL REGULATOR, ICLR FAMILY"/>
    <property type="match status" value="1"/>
</dbReference>
<dbReference type="InterPro" id="IPR036388">
    <property type="entry name" value="WH-like_DNA-bd_sf"/>
</dbReference>
<comment type="caution">
    <text evidence="6">The sequence shown here is derived from an EMBL/GenBank/DDBJ whole genome shotgun (WGS) entry which is preliminary data.</text>
</comment>
<sequence>MTKSQSLERGLNVMELLNSSDRPLGPREIARQMSLSPAIVQRLLNTLTEKHYVRRDAVTKRYSIGYQILGIGASLMTKDAMLLETQRELQALANQMRVDAYLAVLQDTKAIYLLCIQGPGPVSVRCDPGQVILLHCSAIGKAILASFSDEEALKLLGTEPLPAVTPHTITDPLALVASLAQTRATGYAYVVDENVPGITSVGALIGDPSGQTRSAISAAFSRHITPELSIEQVAHWVVEAAHRINSRLAVTGG</sequence>
<evidence type="ECO:0000259" key="5">
    <source>
        <dbReference type="PROSITE" id="PS51078"/>
    </source>
</evidence>
<evidence type="ECO:0000256" key="3">
    <source>
        <dbReference type="ARBA" id="ARBA00023163"/>
    </source>
</evidence>